<keyword evidence="1" id="KW-0732">Signal</keyword>
<protein>
    <recommendedName>
        <fullName evidence="4">Chaperone of endosialidase</fullName>
    </recommendedName>
</protein>
<evidence type="ECO:0000313" key="2">
    <source>
        <dbReference type="EMBL" id="NLR78591.1"/>
    </source>
</evidence>
<feature type="chain" id="PRO_5032574891" description="Chaperone of endosialidase" evidence="1">
    <location>
        <begin position="21"/>
        <end position="533"/>
    </location>
</feature>
<name>A0A847S9W8_9BACT</name>
<evidence type="ECO:0000313" key="3">
    <source>
        <dbReference type="Proteomes" id="UP000552864"/>
    </source>
</evidence>
<accession>A0A847S9W8</accession>
<dbReference type="Proteomes" id="UP000552864">
    <property type="component" value="Unassembled WGS sequence"/>
</dbReference>
<dbReference type="RefSeq" id="WP_168737987.1">
    <property type="nucleotide sequence ID" value="NZ_JABAHZ010000002.1"/>
</dbReference>
<evidence type="ECO:0008006" key="4">
    <source>
        <dbReference type="Google" id="ProtNLM"/>
    </source>
</evidence>
<feature type="signal peptide" evidence="1">
    <location>
        <begin position="1"/>
        <end position="20"/>
    </location>
</feature>
<dbReference type="EMBL" id="JABAHZ010000002">
    <property type="protein sequence ID" value="NLR78591.1"/>
    <property type="molecule type" value="Genomic_DNA"/>
</dbReference>
<keyword evidence="3" id="KW-1185">Reference proteome</keyword>
<gene>
    <name evidence="2" type="ORF">HGH91_08150</name>
</gene>
<evidence type="ECO:0000256" key="1">
    <source>
        <dbReference type="SAM" id="SignalP"/>
    </source>
</evidence>
<reference evidence="2 3" key="1">
    <citation type="submission" date="2020-04" db="EMBL/GenBank/DDBJ databases">
        <authorList>
            <person name="Yin C."/>
        </authorList>
    </citation>
    <scope>NUCLEOTIDE SEQUENCE [LARGE SCALE GENOMIC DNA]</scope>
    <source>
        <strain evidence="2 3">Ak56</strain>
    </source>
</reference>
<proteinExistence type="predicted"/>
<dbReference type="AlphaFoldDB" id="A0A847S9W8"/>
<sequence>MKKKLLSLLISGVIPFTLSAQDTAYIKNQALSAQNANAWISGKFTSGFMQTFQGTSTGGTRHYDFFGGSATPAGANLRWSFVLQGLETGSNVGTDFRIWSYADNGTFLNNPFSIARASGIVSIGTSLAATTINTNNTTGALSIYGGANGINSYRGAEIGLRGGGYSTTPGEMSFHTGLGGGGTAQPERMRIDANGLVTMGYGLRLNNATSNNISFDPVGLGAPTFTTRSVGTRITLHPALGSASGDYAIGIEPQHMWFSVNIKNVANGFKFYAGNNQIGRIDGFGATDWEGQGRFKGWYNANGTGPAAEIGISNGTAVLIGYDRTPGATRYIPLALSGGTTSSNQTSITINEVGVGVGTNTFFGKFNIYDPVNNKASITMQSNGDSRFWINEGDNALKLGGVGGSTPPAQGVLNITNQGLVGIGTLTPQSELSVKGTITAQRVKVTQTGWADYVFHKDYPLSPLTAVEKYVTSHQHLEGIPAAAEVEKDGIDVGEMNKKLLEKVEELTLYLIEQNKKIAALEEWKKQQESRQH</sequence>
<comment type="caution">
    <text evidence="2">The sequence shown here is derived from an EMBL/GenBank/DDBJ whole genome shotgun (WGS) entry which is preliminary data.</text>
</comment>
<organism evidence="2 3">
    <name type="scientific">Chitinophaga eiseniae</name>
    <dbReference type="NCBI Taxonomy" id="634771"/>
    <lineage>
        <taxon>Bacteria</taxon>
        <taxon>Pseudomonadati</taxon>
        <taxon>Bacteroidota</taxon>
        <taxon>Chitinophagia</taxon>
        <taxon>Chitinophagales</taxon>
        <taxon>Chitinophagaceae</taxon>
        <taxon>Chitinophaga</taxon>
    </lineage>
</organism>